<keyword evidence="3" id="KW-1133">Transmembrane helix</keyword>
<gene>
    <name evidence="4" type="ORF">UFOVP424_34</name>
</gene>
<evidence type="ECO:0000256" key="1">
    <source>
        <dbReference type="SAM" id="Coils"/>
    </source>
</evidence>
<evidence type="ECO:0000256" key="2">
    <source>
        <dbReference type="SAM" id="MobiDB-lite"/>
    </source>
</evidence>
<name>A0A6J5MDC6_9CAUD</name>
<keyword evidence="3" id="KW-0812">Transmembrane</keyword>
<feature type="region of interest" description="Disordered" evidence="2">
    <location>
        <begin position="620"/>
        <end position="641"/>
    </location>
</feature>
<proteinExistence type="predicted"/>
<organism evidence="4">
    <name type="scientific">uncultured Caudovirales phage</name>
    <dbReference type="NCBI Taxonomy" id="2100421"/>
    <lineage>
        <taxon>Viruses</taxon>
        <taxon>Duplodnaviria</taxon>
        <taxon>Heunggongvirae</taxon>
        <taxon>Uroviricota</taxon>
        <taxon>Caudoviricetes</taxon>
        <taxon>Peduoviridae</taxon>
        <taxon>Maltschvirus</taxon>
        <taxon>Maltschvirus maltsch</taxon>
    </lineage>
</organism>
<sequence length="742" mass="79942">MAQTQTLQVKIDAAINAEATLKTLRELKQLQKETVAGSADYKKIQGRINDIGDAAKTAKGQSEDWIDTLSGLPGPLGSIGRGLDSFTSSTNKLGLAFKGLGIGLIVSAIGALTAAFSQNEKMTKKLEPLMIAFEKILGGIFAALEPVIDMFIDLAVKAMPMVSKAVSVVYSGISALLQSIGKLGSALYKVFTGDFSGALDDAKSAFTDFGKNYETATKNFEKGSNELTKTEKKNLKERGDANKDFLEKQKALLESAEKARQADLDKAKAIALDGAKTEKERLAIEKKYAEDTYNSKKKLLEDQQKLYPKASKEYKDYNAQLIALDADYITKKTDFRNKDKEQEKKDFDESVKEAQNANKRKLDDLTATYNLQKEKYGENSKEARAAQDAIFAAQAQGLENEKKLYEGKKELTKEEIARVEEIKVAQSNLTLAVQTENEKRLKSDVDRFLKTAEEGKKAKDQEFADMMKAAEGDLVLQQQILDKKLEQDRIYYEKLLAQEGLTAEQRKKIQDDQTANAAKNAEAQVSIDQKKFDAQQKLLQAVGAAIMAVADIAGKNTVAGKALAVAATLINTYSAIAGALAQYSKPGAPPIPGFAIAQAVATGLVGFKAVADIIKTPVPSGGGGGGGASEQPRKLAAGGMVSGAGGPKSDLIPAMLSNGESVINAQSTSMFKPLLSSINAIGGGRRFADGGLAVGSFSQDQALSQLQSSMIIQQPPIKTYVVASDMTNQQMMDRNIKDRSTL</sequence>
<evidence type="ECO:0000313" key="4">
    <source>
        <dbReference type="EMBL" id="CAB4141749.1"/>
    </source>
</evidence>
<feature type="coiled-coil region" evidence="1">
    <location>
        <begin position="300"/>
        <end position="360"/>
    </location>
</feature>
<reference evidence="4" key="1">
    <citation type="submission" date="2020-04" db="EMBL/GenBank/DDBJ databases">
        <authorList>
            <person name="Chiriac C."/>
            <person name="Salcher M."/>
            <person name="Ghai R."/>
            <person name="Kavagutti S V."/>
        </authorList>
    </citation>
    <scope>NUCLEOTIDE SEQUENCE</scope>
</reference>
<evidence type="ECO:0000256" key="3">
    <source>
        <dbReference type="SAM" id="Phobius"/>
    </source>
</evidence>
<feature type="transmembrane region" description="Helical" evidence="3">
    <location>
        <begin position="95"/>
        <end position="116"/>
    </location>
</feature>
<dbReference type="EMBL" id="LR796395">
    <property type="protein sequence ID" value="CAB4141749.1"/>
    <property type="molecule type" value="Genomic_DNA"/>
</dbReference>
<protein>
    <submittedName>
        <fullName evidence="4">Uncharacterized protein</fullName>
    </submittedName>
</protein>
<accession>A0A6J5MDC6</accession>
<keyword evidence="1" id="KW-0175">Coiled coil</keyword>
<keyword evidence="3" id="KW-0472">Membrane</keyword>